<dbReference type="OrthoDB" id="5637108at2"/>
<organism evidence="2 4">
    <name type="scientific">Legionella adelaidensis</name>
    <dbReference type="NCBI Taxonomy" id="45056"/>
    <lineage>
        <taxon>Bacteria</taxon>
        <taxon>Pseudomonadati</taxon>
        <taxon>Pseudomonadota</taxon>
        <taxon>Gammaproteobacteria</taxon>
        <taxon>Legionellales</taxon>
        <taxon>Legionellaceae</taxon>
        <taxon>Legionella</taxon>
    </lineage>
</organism>
<keyword evidence="4" id="KW-1185">Reference proteome</keyword>
<dbReference type="KEGG" id="ladl:NCTC12735_00190"/>
<evidence type="ECO:0000313" key="3">
    <source>
        <dbReference type="EMBL" id="VEH82957.1"/>
    </source>
</evidence>
<dbReference type="EMBL" id="LNKA01000019">
    <property type="protein sequence ID" value="KTC64872.1"/>
    <property type="molecule type" value="Genomic_DNA"/>
</dbReference>
<dbReference type="EMBL" id="LR134417">
    <property type="protein sequence ID" value="VEH82957.1"/>
    <property type="molecule type" value="Genomic_DNA"/>
</dbReference>
<name>A0A0W0R1D7_9GAMM</name>
<evidence type="ECO:0000313" key="4">
    <source>
        <dbReference type="Proteomes" id="UP000054859"/>
    </source>
</evidence>
<protein>
    <submittedName>
        <fullName evidence="2">Uncharacterized protein</fullName>
    </submittedName>
</protein>
<accession>A0A0W0R1D7</accession>
<dbReference type="AlphaFoldDB" id="A0A0W0R1D7"/>
<evidence type="ECO:0000313" key="5">
    <source>
        <dbReference type="Proteomes" id="UP000281170"/>
    </source>
</evidence>
<keyword evidence="1" id="KW-1133">Transmembrane helix</keyword>
<dbReference type="Proteomes" id="UP000054859">
    <property type="component" value="Unassembled WGS sequence"/>
</dbReference>
<reference evidence="2 4" key="1">
    <citation type="submission" date="2015-11" db="EMBL/GenBank/DDBJ databases">
        <title>Identification of large and diverse effector repertoires of 38 Legionella species.</title>
        <authorList>
            <person name="Burstein D."/>
            <person name="Amaro F."/>
            <person name="Zusman T."/>
            <person name="Lifshitz Z."/>
            <person name="Cohen O."/>
            <person name="Gilbert J.A."/>
            <person name="Pupko T."/>
            <person name="Shuman H.A."/>
            <person name="Segal G."/>
        </authorList>
    </citation>
    <scope>NUCLEOTIDE SEQUENCE [LARGE SCALE GENOMIC DNA]</scope>
    <source>
        <strain evidence="2 4">1762-AUS-E</strain>
    </source>
</reference>
<feature type="transmembrane region" description="Helical" evidence="1">
    <location>
        <begin position="91"/>
        <end position="116"/>
    </location>
</feature>
<evidence type="ECO:0000313" key="2">
    <source>
        <dbReference type="EMBL" id="KTC64872.1"/>
    </source>
</evidence>
<dbReference type="PATRIC" id="fig|45056.6.peg.2239"/>
<keyword evidence="3" id="KW-0614">Plasmid</keyword>
<keyword evidence="1" id="KW-0812">Transmembrane</keyword>
<proteinExistence type="predicted"/>
<gene>
    <name evidence="2" type="ORF">Lade_2166</name>
    <name evidence="3" type="ORF">NCTC12735_00190</name>
</gene>
<evidence type="ECO:0000256" key="1">
    <source>
        <dbReference type="SAM" id="Phobius"/>
    </source>
</evidence>
<reference evidence="3 5" key="2">
    <citation type="submission" date="2018-12" db="EMBL/GenBank/DDBJ databases">
        <authorList>
            <consortium name="Pathogen Informatics"/>
        </authorList>
    </citation>
    <scope>NUCLEOTIDE SEQUENCE [LARGE SCALE GENOMIC DNA]</scope>
    <source>
        <strain evidence="3 5">NCTC12735</strain>
        <plasmid evidence="5">8</plasmid>
    </source>
</reference>
<dbReference type="Proteomes" id="UP000281170">
    <property type="component" value="Plasmid 8"/>
</dbReference>
<keyword evidence="1" id="KW-0472">Membrane</keyword>
<dbReference type="RefSeq" id="WP_058463205.1">
    <property type="nucleotide sequence ID" value="NZ_CAAAHS010000001.1"/>
</dbReference>
<sequence length="152" mass="17326">MVKSQHEELLLRAQFTKLIVQIQSNIGKLGQMNINRDILTELHDDFSTAYDKYIKSKHNLEDYLYFRARAFQIKNRFLNNMTSFSPDLQQIVGNIVLAILGLGVIYGLAVGVNYLVNGKFLFFQPEPVRRVEAVFNAVDALKTNPFAAQLST</sequence>
<geneLocation type="plasmid" evidence="3 5">
    <name>8</name>
</geneLocation>